<gene>
    <name evidence="2" type="ORF">ACFQ4E_18915</name>
</gene>
<organism evidence="2 3">
    <name type="scientific">Litorisediminicola beolgyonensis</name>
    <dbReference type="NCBI Taxonomy" id="1173614"/>
    <lineage>
        <taxon>Bacteria</taxon>
        <taxon>Pseudomonadati</taxon>
        <taxon>Pseudomonadota</taxon>
        <taxon>Alphaproteobacteria</taxon>
        <taxon>Rhodobacterales</taxon>
        <taxon>Paracoccaceae</taxon>
        <taxon>Litorisediminicola</taxon>
    </lineage>
</organism>
<feature type="transmembrane region" description="Helical" evidence="1">
    <location>
        <begin position="7"/>
        <end position="27"/>
    </location>
</feature>
<keyword evidence="1" id="KW-1133">Transmembrane helix</keyword>
<evidence type="ECO:0000313" key="2">
    <source>
        <dbReference type="EMBL" id="MFD1344510.1"/>
    </source>
</evidence>
<feature type="transmembrane region" description="Helical" evidence="1">
    <location>
        <begin position="33"/>
        <end position="52"/>
    </location>
</feature>
<protein>
    <submittedName>
        <fullName evidence="2">Uncharacterized protein</fullName>
    </submittedName>
</protein>
<reference evidence="3" key="1">
    <citation type="journal article" date="2019" name="Int. J. Syst. Evol. Microbiol.">
        <title>The Global Catalogue of Microorganisms (GCM) 10K type strain sequencing project: providing services to taxonomists for standard genome sequencing and annotation.</title>
        <authorList>
            <consortium name="The Broad Institute Genomics Platform"/>
            <consortium name="The Broad Institute Genome Sequencing Center for Infectious Disease"/>
            <person name="Wu L."/>
            <person name="Ma J."/>
        </authorList>
    </citation>
    <scope>NUCLEOTIDE SEQUENCE [LARGE SCALE GENOMIC DNA]</scope>
    <source>
        <strain evidence="3">CCUG 62953</strain>
    </source>
</reference>
<dbReference type="Proteomes" id="UP001597135">
    <property type="component" value="Unassembled WGS sequence"/>
</dbReference>
<accession>A0ABW3ZMZ2</accession>
<evidence type="ECO:0000313" key="3">
    <source>
        <dbReference type="Proteomes" id="UP001597135"/>
    </source>
</evidence>
<keyword evidence="1" id="KW-0812">Transmembrane</keyword>
<evidence type="ECO:0000256" key="1">
    <source>
        <dbReference type="SAM" id="Phobius"/>
    </source>
</evidence>
<dbReference type="EMBL" id="JBHTMU010000053">
    <property type="protein sequence ID" value="MFD1344510.1"/>
    <property type="molecule type" value="Genomic_DNA"/>
</dbReference>
<name>A0ABW3ZMZ2_9RHOB</name>
<dbReference type="RefSeq" id="WP_386806090.1">
    <property type="nucleotide sequence ID" value="NZ_JBHTMU010000053.1"/>
</dbReference>
<sequence>MSKPVRIALLSVVGAAIGIAVMALLGMELGTSWWTILLAAAVGGYVGGLIHARRK</sequence>
<keyword evidence="1" id="KW-0472">Membrane</keyword>
<proteinExistence type="predicted"/>
<keyword evidence="3" id="KW-1185">Reference proteome</keyword>
<comment type="caution">
    <text evidence="2">The sequence shown here is derived from an EMBL/GenBank/DDBJ whole genome shotgun (WGS) entry which is preliminary data.</text>
</comment>